<accession>A0A415E3X0</accession>
<keyword evidence="1" id="KW-0547">Nucleotide-binding</keyword>
<dbReference type="Gene3D" id="1.10.10.60">
    <property type="entry name" value="Homeodomain-like"/>
    <property type="match status" value="1"/>
</dbReference>
<dbReference type="InterPro" id="IPR003593">
    <property type="entry name" value="AAA+_ATPase"/>
</dbReference>
<keyword evidence="5" id="KW-0804">Transcription</keyword>
<reference evidence="7 8" key="1">
    <citation type="submission" date="2018-08" db="EMBL/GenBank/DDBJ databases">
        <title>A genome reference for cultivated species of the human gut microbiota.</title>
        <authorList>
            <person name="Zou Y."/>
            <person name="Xue W."/>
            <person name="Luo G."/>
        </authorList>
    </citation>
    <scope>NUCLEOTIDE SEQUENCE [LARGE SCALE GENOMIC DNA]</scope>
    <source>
        <strain evidence="7 8">AM07-24</strain>
    </source>
</reference>
<sequence length="430" mass="47737">MKAYTSDIMLFDVHDAIGKHILELYPDRKPEESTILNALKGLPTLGKETIQTAFNGETCVFFEHTIPIKIRGEIVGAVSFAKYAVSFKRELSVKSPNDFQKPFYCLEDIIGDSLLIRQLKNQIASVTKTNSSVLIYGETGTGKELVAQSIHSGGERRNSIFLSQNCSAIPLSLLEGLLFGTVKGSFTGAEDKAGIFEIANGGTIFLDEINSMDMSMQAKILKVIEEKKVTRLGSNKAIPVDVRIISAMNEDPLNCVRQGRMRSDLYYRIGTVLLRVPPLKERPDDIPVLVNYYIGHYNKEMGKSIKGVTDKVALSLRSYDWPGNVRELRNAIEAAFNFETEDYITYDHLPPLMPCSQSPISFGGSPGSNIQIPLVRTGQTLTQMVDSYEKRCIENEVSLASSLNELASNLGISRQSLSYKLKKHNIVLPK</sequence>
<dbReference type="Gene3D" id="1.10.8.60">
    <property type="match status" value="1"/>
</dbReference>
<protein>
    <submittedName>
        <fullName evidence="7">Transcriptional regulator</fullName>
    </submittedName>
</protein>
<dbReference type="PANTHER" id="PTHR32071">
    <property type="entry name" value="TRANSCRIPTIONAL REGULATORY PROTEIN"/>
    <property type="match status" value="1"/>
</dbReference>
<dbReference type="FunFam" id="3.40.50.300:FF:000006">
    <property type="entry name" value="DNA-binding transcriptional regulator NtrC"/>
    <property type="match status" value="1"/>
</dbReference>
<evidence type="ECO:0000256" key="1">
    <source>
        <dbReference type="ARBA" id="ARBA00022741"/>
    </source>
</evidence>
<gene>
    <name evidence="7" type="ORF">DW099_07955</name>
</gene>
<dbReference type="InterPro" id="IPR002078">
    <property type="entry name" value="Sigma_54_int"/>
</dbReference>
<evidence type="ECO:0000259" key="6">
    <source>
        <dbReference type="PROSITE" id="PS50045"/>
    </source>
</evidence>
<evidence type="ECO:0000313" key="8">
    <source>
        <dbReference type="Proteomes" id="UP000284841"/>
    </source>
</evidence>
<dbReference type="OrthoDB" id="9803970at2"/>
<dbReference type="GO" id="GO:0005524">
    <property type="term" value="F:ATP binding"/>
    <property type="evidence" value="ECO:0007669"/>
    <property type="project" value="UniProtKB-KW"/>
</dbReference>
<dbReference type="InterPro" id="IPR025944">
    <property type="entry name" value="Sigma_54_int_dom_CS"/>
</dbReference>
<dbReference type="EMBL" id="QRMS01000002">
    <property type="protein sequence ID" value="RHJ88331.1"/>
    <property type="molecule type" value="Genomic_DNA"/>
</dbReference>
<keyword evidence="2" id="KW-0067">ATP-binding</keyword>
<dbReference type="CDD" id="cd00009">
    <property type="entry name" value="AAA"/>
    <property type="match status" value="1"/>
</dbReference>
<dbReference type="GO" id="GO:0006355">
    <property type="term" value="P:regulation of DNA-templated transcription"/>
    <property type="evidence" value="ECO:0007669"/>
    <property type="project" value="InterPro"/>
</dbReference>
<feature type="domain" description="Sigma-54 factor interaction" evidence="6">
    <location>
        <begin position="109"/>
        <end position="337"/>
    </location>
</feature>
<dbReference type="AlphaFoldDB" id="A0A415E3X0"/>
<evidence type="ECO:0000256" key="4">
    <source>
        <dbReference type="ARBA" id="ARBA00023125"/>
    </source>
</evidence>
<dbReference type="Proteomes" id="UP000284841">
    <property type="component" value="Unassembled WGS sequence"/>
</dbReference>
<evidence type="ECO:0000256" key="3">
    <source>
        <dbReference type="ARBA" id="ARBA00023015"/>
    </source>
</evidence>
<dbReference type="InterPro" id="IPR025943">
    <property type="entry name" value="Sigma_54_int_dom_ATP-bd_2"/>
</dbReference>
<evidence type="ECO:0000256" key="2">
    <source>
        <dbReference type="ARBA" id="ARBA00022840"/>
    </source>
</evidence>
<dbReference type="PROSITE" id="PS00688">
    <property type="entry name" value="SIGMA54_INTERACT_3"/>
    <property type="match status" value="1"/>
</dbReference>
<dbReference type="Gene3D" id="3.40.50.300">
    <property type="entry name" value="P-loop containing nucleotide triphosphate hydrolases"/>
    <property type="match status" value="1"/>
</dbReference>
<dbReference type="InterPro" id="IPR009057">
    <property type="entry name" value="Homeodomain-like_sf"/>
</dbReference>
<dbReference type="InterPro" id="IPR027417">
    <property type="entry name" value="P-loop_NTPase"/>
</dbReference>
<dbReference type="STRING" id="1776384.GCA_900086585_03933"/>
<dbReference type="InterPro" id="IPR058031">
    <property type="entry name" value="AAA_lid_NorR"/>
</dbReference>
<dbReference type="Pfam" id="PF25601">
    <property type="entry name" value="AAA_lid_14"/>
    <property type="match status" value="1"/>
</dbReference>
<dbReference type="InterPro" id="IPR025662">
    <property type="entry name" value="Sigma_54_int_dom_ATP-bd_1"/>
</dbReference>
<evidence type="ECO:0000256" key="5">
    <source>
        <dbReference type="ARBA" id="ARBA00023163"/>
    </source>
</evidence>
<dbReference type="SUPFAM" id="SSF52540">
    <property type="entry name" value="P-loop containing nucleoside triphosphate hydrolases"/>
    <property type="match status" value="1"/>
</dbReference>
<proteinExistence type="predicted"/>
<keyword evidence="3" id="KW-0805">Transcription regulation</keyword>
<keyword evidence="8" id="KW-1185">Reference proteome</keyword>
<dbReference type="GO" id="GO:0003677">
    <property type="term" value="F:DNA binding"/>
    <property type="evidence" value="ECO:0007669"/>
    <property type="project" value="UniProtKB-KW"/>
</dbReference>
<dbReference type="SMART" id="SM00382">
    <property type="entry name" value="AAA"/>
    <property type="match status" value="1"/>
</dbReference>
<comment type="caution">
    <text evidence="7">The sequence shown here is derived from an EMBL/GenBank/DDBJ whole genome shotgun (WGS) entry which is preliminary data.</text>
</comment>
<dbReference type="PROSITE" id="PS00676">
    <property type="entry name" value="SIGMA54_INTERACT_2"/>
    <property type="match status" value="1"/>
</dbReference>
<dbReference type="Pfam" id="PF00158">
    <property type="entry name" value="Sigma54_activat"/>
    <property type="match status" value="1"/>
</dbReference>
<organism evidence="7 8">
    <name type="scientific">Emergencia timonensis</name>
    <dbReference type="NCBI Taxonomy" id="1776384"/>
    <lineage>
        <taxon>Bacteria</taxon>
        <taxon>Bacillati</taxon>
        <taxon>Bacillota</taxon>
        <taxon>Clostridia</taxon>
        <taxon>Peptostreptococcales</taxon>
        <taxon>Anaerovoracaceae</taxon>
        <taxon>Emergencia</taxon>
    </lineage>
</organism>
<dbReference type="PANTHER" id="PTHR32071:SF74">
    <property type="entry name" value="TRANSCRIPTIONAL ACTIVATOR ROCR"/>
    <property type="match status" value="1"/>
</dbReference>
<keyword evidence="4" id="KW-0238">DNA-binding</keyword>
<name>A0A415E3X0_9FIRM</name>
<dbReference type="PROSITE" id="PS00675">
    <property type="entry name" value="SIGMA54_INTERACT_1"/>
    <property type="match status" value="1"/>
</dbReference>
<dbReference type="SUPFAM" id="SSF46689">
    <property type="entry name" value="Homeodomain-like"/>
    <property type="match status" value="1"/>
</dbReference>
<evidence type="ECO:0000313" key="7">
    <source>
        <dbReference type="EMBL" id="RHJ88331.1"/>
    </source>
</evidence>
<dbReference type="PROSITE" id="PS50045">
    <property type="entry name" value="SIGMA54_INTERACT_4"/>
    <property type="match status" value="1"/>
</dbReference>